<keyword evidence="5" id="KW-1185">Reference proteome</keyword>
<dbReference type="AlphaFoldDB" id="A0A9D4LB90"/>
<dbReference type="Proteomes" id="UP000828390">
    <property type="component" value="Unassembled WGS sequence"/>
</dbReference>
<accession>A0A9D4LB90</accession>
<gene>
    <name evidence="4" type="ORF">DPMN_097858</name>
    <name evidence="3" type="ORF">DPMN_115289</name>
</gene>
<dbReference type="InterPro" id="IPR053911">
    <property type="entry name" value="PGAP2IP_TM_2nd"/>
</dbReference>
<proteinExistence type="predicted"/>
<comment type="caution">
    <text evidence="4">The sequence shown here is derived from an EMBL/GenBank/DDBJ whole genome shotgun (WGS) entry which is preliminary data.</text>
</comment>
<keyword evidence="1" id="KW-1133">Transmembrane helix</keyword>
<evidence type="ECO:0000313" key="3">
    <source>
        <dbReference type="EMBL" id="KAH3841809.1"/>
    </source>
</evidence>
<evidence type="ECO:0000313" key="4">
    <source>
        <dbReference type="EMBL" id="KAH3855293.1"/>
    </source>
</evidence>
<feature type="domain" description="PGAP2IP second transmembrane" evidence="2">
    <location>
        <begin position="1"/>
        <end position="46"/>
    </location>
</feature>
<dbReference type="EMBL" id="JAIWYP010000003">
    <property type="protein sequence ID" value="KAH3855293.1"/>
    <property type="molecule type" value="Genomic_DNA"/>
</dbReference>
<evidence type="ECO:0000259" key="2">
    <source>
        <dbReference type="Pfam" id="PF23021"/>
    </source>
</evidence>
<dbReference type="EMBL" id="JAIWYP010000004">
    <property type="protein sequence ID" value="KAH3841809.1"/>
    <property type="molecule type" value="Genomic_DNA"/>
</dbReference>
<evidence type="ECO:0000313" key="5">
    <source>
        <dbReference type="Proteomes" id="UP000828390"/>
    </source>
</evidence>
<keyword evidence="1" id="KW-0472">Membrane</keyword>
<name>A0A9D4LB90_DREPO</name>
<evidence type="ECO:0000256" key="1">
    <source>
        <dbReference type="SAM" id="Phobius"/>
    </source>
</evidence>
<reference evidence="4" key="2">
    <citation type="submission" date="2020-11" db="EMBL/GenBank/DDBJ databases">
        <authorList>
            <person name="McCartney M.A."/>
            <person name="Auch B."/>
            <person name="Kono T."/>
            <person name="Mallez S."/>
            <person name="Becker A."/>
            <person name="Gohl D.M."/>
            <person name="Silverstein K.A.T."/>
            <person name="Koren S."/>
            <person name="Bechman K.B."/>
            <person name="Herman A."/>
            <person name="Abrahante J.E."/>
            <person name="Garbe J."/>
        </authorList>
    </citation>
    <scope>NUCLEOTIDE SEQUENCE</scope>
    <source>
        <strain evidence="4">Duluth1</strain>
        <tissue evidence="4">Whole animal</tissue>
    </source>
</reference>
<keyword evidence="1" id="KW-0812">Transmembrane</keyword>
<reference evidence="4" key="1">
    <citation type="journal article" date="2019" name="bioRxiv">
        <title>The Genome of the Zebra Mussel, Dreissena polymorpha: A Resource for Invasive Species Research.</title>
        <authorList>
            <person name="McCartney M.A."/>
            <person name="Auch B."/>
            <person name="Kono T."/>
            <person name="Mallez S."/>
            <person name="Zhang Y."/>
            <person name="Obille A."/>
            <person name="Becker A."/>
            <person name="Abrahante J.E."/>
            <person name="Garbe J."/>
            <person name="Badalamenti J.P."/>
            <person name="Herman A."/>
            <person name="Mangelson H."/>
            <person name="Liachko I."/>
            <person name="Sullivan S."/>
            <person name="Sone E.D."/>
            <person name="Koren S."/>
            <person name="Silverstein K.A.T."/>
            <person name="Beckman K.B."/>
            <person name="Gohl D.M."/>
        </authorList>
    </citation>
    <scope>NUCLEOTIDE SEQUENCE</scope>
    <source>
        <strain evidence="4">Duluth1</strain>
        <tissue evidence="4">Whole animal</tissue>
    </source>
</reference>
<organism evidence="4 5">
    <name type="scientific">Dreissena polymorpha</name>
    <name type="common">Zebra mussel</name>
    <name type="synonym">Mytilus polymorpha</name>
    <dbReference type="NCBI Taxonomy" id="45954"/>
    <lineage>
        <taxon>Eukaryota</taxon>
        <taxon>Metazoa</taxon>
        <taxon>Spiralia</taxon>
        <taxon>Lophotrochozoa</taxon>
        <taxon>Mollusca</taxon>
        <taxon>Bivalvia</taxon>
        <taxon>Autobranchia</taxon>
        <taxon>Heteroconchia</taxon>
        <taxon>Euheterodonta</taxon>
        <taxon>Imparidentia</taxon>
        <taxon>Neoheterodontei</taxon>
        <taxon>Myida</taxon>
        <taxon>Dreissenoidea</taxon>
        <taxon>Dreissenidae</taxon>
        <taxon>Dreissena</taxon>
    </lineage>
</organism>
<protein>
    <recommendedName>
        <fullName evidence="2">PGAP2IP second transmembrane domain-containing protein</fullName>
    </recommendedName>
</protein>
<sequence length="56" mass="6116">MSFGAYMSACRHVATSKVWWVLGLMSFLALYYLPAWSGFAGGLKSITAKLCTLLVP</sequence>
<feature type="transmembrane region" description="Helical" evidence="1">
    <location>
        <begin position="20"/>
        <end position="39"/>
    </location>
</feature>
<dbReference type="Pfam" id="PF23021">
    <property type="entry name" value="6TM_2nd_PGAP2IP"/>
    <property type="match status" value="1"/>
</dbReference>